<evidence type="ECO:0000313" key="1">
    <source>
        <dbReference type="EMBL" id="KWV87730.1"/>
    </source>
</evidence>
<dbReference type="AlphaFoldDB" id="A0A109L1M9"/>
<proteinExistence type="predicted"/>
<evidence type="ECO:0000313" key="2">
    <source>
        <dbReference type="Proteomes" id="UP000061348"/>
    </source>
</evidence>
<gene>
    <name evidence="1" type="ORF">PFLmoz3_02667</name>
</gene>
<dbReference type="Proteomes" id="UP000061348">
    <property type="component" value="Unassembled WGS sequence"/>
</dbReference>
<comment type="caution">
    <text evidence="1">The sequence shown here is derived from an EMBL/GenBank/DDBJ whole genome shotgun (WGS) entry which is preliminary data.</text>
</comment>
<reference evidence="1 2" key="1">
    <citation type="submission" date="2015-05" db="EMBL/GenBank/DDBJ databases">
        <title>A genomic and transcriptomic approach to investigate the blue pigment phenotype in Pseudomonas fluorescens.</title>
        <authorList>
            <person name="Andreani N.A."/>
            <person name="Cardazzo B."/>
        </authorList>
    </citation>
    <scope>NUCLEOTIDE SEQUENCE [LARGE SCALE GENOMIC DNA]</scope>
    <source>
        <strain evidence="1 2">Ps_22</strain>
    </source>
</reference>
<evidence type="ECO:0008006" key="3">
    <source>
        <dbReference type="Google" id="ProtNLM"/>
    </source>
</evidence>
<name>A0A109L1M9_PSEFL</name>
<protein>
    <recommendedName>
        <fullName evidence="3">Type III secretion protein</fullName>
    </recommendedName>
</protein>
<accession>A0A109L1M9</accession>
<dbReference type="RefSeq" id="WP_034125818.1">
    <property type="nucleotide sequence ID" value="NZ_LCYA01000067.1"/>
</dbReference>
<organism evidence="1 2">
    <name type="scientific">Pseudomonas fluorescens</name>
    <dbReference type="NCBI Taxonomy" id="294"/>
    <lineage>
        <taxon>Bacteria</taxon>
        <taxon>Pseudomonadati</taxon>
        <taxon>Pseudomonadota</taxon>
        <taxon>Gammaproteobacteria</taxon>
        <taxon>Pseudomonadales</taxon>
        <taxon>Pseudomonadaceae</taxon>
        <taxon>Pseudomonas</taxon>
    </lineage>
</organism>
<dbReference type="PATRIC" id="fig|294.192.peg.398"/>
<dbReference type="EMBL" id="LCYA01000067">
    <property type="protein sequence ID" value="KWV87730.1"/>
    <property type="molecule type" value="Genomic_DNA"/>
</dbReference>
<sequence>MTSTSFNSPKPGPLELLRNTQQASLAMPEECAASQSLPFESTEYEAEARRMKAYAGERKFQAPVSDDFSRGLLAELQTPGAGGDSLKDTGLINSLAGWWRRRKLDEGG</sequence>